<evidence type="ECO:0000256" key="7">
    <source>
        <dbReference type="SAM" id="Phobius"/>
    </source>
</evidence>
<proteinExistence type="inferred from homology"/>
<keyword evidence="7" id="KW-0472">Membrane</keyword>
<name>A0A1L5F5G5_CLOKL</name>
<dbReference type="PANTHER" id="PTHR34138">
    <property type="entry name" value="CELL SHAPE-DETERMINING PROTEIN MREC"/>
    <property type="match status" value="1"/>
</dbReference>
<dbReference type="AlphaFoldDB" id="A0A1L5F5G5"/>
<dbReference type="InterPro" id="IPR007221">
    <property type="entry name" value="MreC"/>
</dbReference>
<evidence type="ECO:0000313" key="10">
    <source>
        <dbReference type="Proteomes" id="UP000184604"/>
    </source>
</evidence>
<dbReference type="GO" id="GO:0005886">
    <property type="term" value="C:plasma membrane"/>
    <property type="evidence" value="ECO:0007669"/>
    <property type="project" value="TreeGrafter"/>
</dbReference>
<keyword evidence="7" id="KW-0812">Transmembrane</keyword>
<dbReference type="EMBL" id="CP018335">
    <property type="protein sequence ID" value="APM38249.1"/>
    <property type="molecule type" value="Genomic_DNA"/>
</dbReference>
<feature type="coiled-coil region" evidence="6">
    <location>
        <begin position="67"/>
        <end position="111"/>
    </location>
</feature>
<dbReference type="PIRSF" id="PIRSF038471">
    <property type="entry name" value="MreC"/>
    <property type="match status" value="1"/>
</dbReference>
<feature type="transmembrane region" description="Helical" evidence="7">
    <location>
        <begin position="7"/>
        <end position="27"/>
    </location>
</feature>
<gene>
    <name evidence="9" type="ORF">BS101_05590</name>
</gene>
<dbReference type="NCBIfam" id="TIGR00219">
    <property type="entry name" value="mreC"/>
    <property type="match status" value="1"/>
</dbReference>
<dbReference type="GO" id="GO:0008360">
    <property type="term" value="P:regulation of cell shape"/>
    <property type="evidence" value="ECO:0007669"/>
    <property type="project" value="UniProtKB-KW"/>
</dbReference>
<comment type="function">
    <text evidence="5">Involved in formation and maintenance of cell shape.</text>
</comment>
<evidence type="ECO:0000256" key="2">
    <source>
        <dbReference type="ARBA" id="ARBA00013855"/>
    </source>
</evidence>
<evidence type="ECO:0000259" key="8">
    <source>
        <dbReference type="Pfam" id="PF04085"/>
    </source>
</evidence>
<keyword evidence="6" id="KW-0175">Coiled coil</keyword>
<dbReference type="RefSeq" id="WP_073537927.1">
    <property type="nucleotide sequence ID" value="NZ_CP018335.1"/>
</dbReference>
<dbReference type="Gene3D" id="2.40.10.340">
    <property type="entry name" value="Rod shape-determining protein MreC, domain 1"/>
    <property type="match status" value="1"/>
</dbReference>
<dbReference type="OrthoDB" id="9792313at2"/>
<evidence type="ECO:0000256" key="5">
    <source>
        <dbReference type="PIRNR" id="PIRNR038471"/>
    </source>
</evidence>
<dbReference type="InterPro" id="IPR042175">
    <property type="entry name" value="Cell/Rod_MreC_2"/>
</dbReference>
<accession>A0A1L5F5G5</accession>
<reference evidence="9 10" key="1">
    <citation type="submission" date="2016-12" db="EMBL/GenBank/DDBJ databases">
        <title>Complete genome sequence of Clostridium kluyveri JZZ isolated from the pit mud of a Chinese flavor liquor-making factory.</title>
        <authorList>
            <person name="Wang Y."/>
        </authorList>
    </citation>
    <scope>NUCLEOTIDE SEQUENCE [LARGE SCALE GENOMIC DNA]</scope>
    <source>
        <strain evidence="9 10">JZZ</strain>
    </source>
</reference>
<keyword evidence="7" id="KW-1133">Transmembrane helix</keyword>
<dbReference type="InterPro" id="IPR055342">
    <property type="entry name" value="MreC_beta-barrel_core"/>
</dbReference>
<dbReference type="PANTHER" id="PTHR34138:SF1">
    <property type="entry name" value="CELL SHAPE-DETERMINING PROTEIN MREC"/>
    <property type="match status" value="1"/>
</dbReference>
<keyword evidence="3 5" id="KW-0133">Cell shape</keyword>
<evidence type="ECO:0000256" key="1">
    <source>
        <dbReference type="ARBA" id="ARBA00009369"/>
    </source>
</evidence>
<sequence>MRFLKNKLVITIIMLSIIFLVLISFSFKSDGNSVIRNGVGITFNSLQGGLYKINSKIKDSISFILNFSDVKKENEQLKKKNSSLENKLVEYDALKDENSNLRKELDFKNEREEYNYIGCDIIGKSSSGMLDQVAVNRGSKDGIEKQMIAVTADGLVGQVVHVEKNWSIVQCLTNENMAVGGTVNKTGDESGVINSGIVKGYKSDESKFLAKLYYLPQESTVKKGDTVLTSGIDNSYPSGIRIGTVVDVETDKGKVMKNALVKPYVNFDKIQQLLIVIPKNKIDIKY</sequence>
<dbReference type="Gene3D" id="2.40.10.350">
    <property type="entry name" value="Rod shape-determining protein MreC, domain 2"/>
    <property type="match status" value="1"/>
</dbReference>
<dbReference type="InterPro" id="IPR042177">
    <property type="entry name" value="Cell/Rod_1"/>
</dbReference>
<dbReference type="Proteomes" id="UP000184604">
    <property type="component" value="Chromosome"/>
</dbReference>
<evidence type="ECO:0000313" key="9">
    <source>
        <dbReference type="EMBL" id="APM38249.1"/>
    </source>
</evidence>
<evidence type="ECO:0000256" key="4">
    <source>
        <dbReference type="ARBA" id="ARBA00032089"/>
    </source>
</evidence>
<evidence type="ECO:0000256" key="6">
    <source>
        <dbReference type="SAM" id="Coils"/>
    </source>
</evidence>
<feature type="domain" description="Rod shape-determining protein MreC beta-barrel core" evidence="8">
    <location>
        <begin position="121"/>
        <end position="276"/>
    </location>
</feature>
<organism evidence="9 10">
    <name type="scientific">Clostridium kluyveri</name>
    <dbReference type="NCBI Taxonomy" id="1534"/>
    <lineage>
        <taxon>Bacteria</taxon>
        <taxon>Bacillati</taxon>
        <taxon>Bacillota</taxon>
        <taxon>Clostridia</taxon>
        <taxon>Eubacteriales</taxon>
        <taxon>Clostridiaceae</taxon>
        <taxon>Clostridium</taxon>
    </lineage>
</organism>
<dbReference type="Pfam" id="PF04085">
    <property type="entry name" value="MreC"/>
    <property type="match status" value="1"/>
</dbReference>
<comment type="similarity">
    <text evidence="1 5">Belongs to the MreC family.</text>
</comment>
<evidence type="ECO:0000256" key="3">
    <source>
        <dbReference type="ARBA" id="ARBA00022960"/>
    </source>
</evidence>
<protein>
    <recommendedName>
        <fullName evidence="2 5">Cell shape-determining protein MreC</fullName>
    </recommendedName>
    <alternativeName>
        <fullName evidence="4 5">Cell shape protein MreC</fullName>
    </alternativeName>
</protein>